<accession>A0ABQ6JFB6</accession>
<dbReference type="SUPFAM" id="SSF50129">
    <property type="entry name" value="GroES-like"/>
    <property type="match status" value="1"/>
</dbReference>
<evidence type="ECO:0000256" key="5">
    <source>
        <dbReference type="SAM" id="MobiDB-lite"/>
    </source>
</evidence>
<proteinExistence type="predicted"/>
<dbReference type="InterPro" id="IPR013154">
    <property type="entry name" value="ADH-like_N"/>
</dbReference>
<dbReference type="InterPro" id="IPR011032">
    <property type="entry name" value="GroES-like_sf"/>
</dbReference>
<evidence type="ECO:0000313" key="7">
    <source>
        <dbReference type="EMBL" id="GMA86863.1"/>
    </source>
</evidence>
<comment type="cofactor">
    <cofactor evidence="1">
        <name>Zn(2+)</name>
        <dbReference type="ChEBI" id="CHEBI:29105"/>
    </cofactor>
</comment>
<evidence type="ECO:0000256" key="4">
    <source>
        <dbReference type="ARBA" id="ARBA00023002"/>
    </source>
</evidence>
<name>A0ABQ6JFB6_9ACTN</name>
<dbReference type="PROSITE" id="PS00059">
    <property type="entry name" value="ADH_ZINC"/>
    <property type="match status" value="1"/>
</dbReference>
<evidence type="ECO:0000256" key="2">
    <source>
        <dbReference type="ARBA" id="ARBA00022723"/>
    </source>
</evidence>
<evidence type="ECO:0000256" key="3">
    <source>
        <dbReference type="ARBA" id="ARBA00022833"/>
    </source>
</evidence>
<keyword evidence="8" id="KW-1185">Reference proteome</keyword>
<keyword evidence="4" id="KW-0560">Oxidoreductase</keyword>
<evidence type="ECO:0000259" key="6">
    <source>
        <dbReference type="Pfam" id="PF08240"/>
    </source>
</evidence>
<feature type="domain" description="Alcohol dehydrogenase-like N-terminal" evidence="6">
    <location>
        <begin position="3"/>
        <end position="112"/>
    </location>
</feature>
<gene>
    <name evidence="7" type="ORF">GCM10025868_21130</name>
</gene>
<protein>
    <recommendedName>
        <fullName evidence="6">Alcohol dehydrogenase-like N-terminal domain-containing protein</fullName>
    </recommendedName>
</protein>
<feature type="compositionally biased region" description="Low complexity" evidence="5">
    <location>
        <begin position="115"/>
        <end position="136"/>
    </location>
</feature>
<evidence type="ECO:0000256" key="1">
    <source>
        <dbReference type="ARBA" id="ARBA00001947"/>
    </source>
</evidence>
<dbReference type="Gene3D" id="3.90.180.10">
    <property type="entry name" value="Medium-chain alcohol dehydrogenases, catalytic domain"/>
    <property type="match status" value="1"/>
</dbReference>
<comment type="caution">
    <text evidence="7">The sequence shown here is derived from an EMBL/GenBank/DDBJ whole genome shotgun (WGS) entry which is preliminary data.</text>
</comment>
<feature type="region of interest" description="Disordered" evidence="5">
    <location>
        <begin position="109"/>
        <end position="139"/>
    </location>
</feature>
<sequence length="156" mass="16084">MPGPTDVVVQVAAAGVCGTDLHFLSGELDLPFPFTPGHEVAGEVVAVGREVRTHVVGDRVAVDPALPCHVCAACRAARDNQCTDRQGIGETRDGGCADLVLVPATNAIHLPEGSAPPTRRSSSRSPARCTASTRSAGSPRCSARGCWSSAPARWGC</sequence>
<evidence type="ECO:0000313" key="8">
    <source>
        <dbReference type="Proteomes" id="UP001157017"/>
    </source>
</evidence>
<organism evidence="7 8">
    <name type="scientific">Angustibacter aerolatus</name>
    <dbReference type="NCBI Taxonomy" id="1162965"/>
    <lineage>
        <taxon>Bacteria</taxon>
        <taxon>Bacillati</taxon>
        <taxon>Actinomycetota</taxon>
        <taxon>Actinomycetes</taxon>
        <taxon>Kineosporiales</taxon>
        <taxon>Kineosporiaceae</taxon>
    </lineage>
</organism>
<reference evidence="8" key="1">
    <citation type="journal article" date="2019" name="Int. J. Syst. Evol. Microbiol.">
        <title>The Global Catalogue of Microorganisms (GCM) 10K type strain sequencing project: providing services to taxonomists for standard genome sequencing and annotation.</title>
        <authorList>
            <consortium name="The Broad Institute Genomics Platform"/>
            <consortium name="The Broad Institute Genome Sequencing Center for Infectious Disease"/>
            <person name="Wu L."/>
            <person name="Ma J."/>
        </authorList>
    </citation>
    <scope>NUCLEOTIDE SEQUENCE [LARGE SCALE GENOMIC DNA]</scope>
    <source>
        <strain evidence="8">NBRC 108730</strain>
    </source>
</reference>
<dbReference type="InterPro" id="IPR002328">
    <property type="entry name" value="ADH_Zn_CS"/>
</dbReference>
<dbReference type="PANTHER" id="PTHR43401:SF5">
    <property type="entry name" value="ALCOHOL DEHYDROGENASE-RELATED"/>
    <property type="match status" value="1"/>
</dbReference>
<dbReference type="EMBL" id="BSUZ01000001">
    <property type="protein sequence ID" value="GMA86863.1"/>
    <property type="molecule type" value="Genomic_DNA"/>
</dbReference>
<dbReference type="InterPro" id="IPR050129">
    <property type="entry name" value="Zn_alcohol_dh"/>
</dbReference>
<dbReference type="PANTHER" id="PTHR43401">
    <property type="entry name" value="L-THREONINE 3-DEHYDROGENASE"/>
    <property type="match status" value="1"/>
</dbReference>
<dbReference type="Proteomes" id="UP001157017">
    <property type="component" value="Unassembled WGS sequence"/>
</dbReference>
<keyword evidence="2" id="KW-0479">Metal-binding</keyword>
<keyword evidence="3" id="KW-0862">Zinc</keyword>
<dbReference type="Pfam" id="PF08240">
    <property type="entry name" value="ADH_N"/>
    <property type="match status" value="1"/>
</dbReference>